<evidence type="ECO:0000259" key="2">
    <source>
        <dbReference type="Pfam" id="PF12850"/>
    </source>
</evidence>
<dbReference type="GO" id="GO:0005737">
    <property type="term" value="C:cytoplasm"/>
    <property type="evidence" value="ECO:0007669"/>
    <property type="project" value="TreeGrafter"/>
</dbReference>
<dbReference type="PANTHER" id="PTHR42850">
    <property type="entry name" value="METALLOPHOSPHOESTERASE"/>
    <property type="match status" value="1"/>
</dbReference>
<dbReference type="InterPro" id="IPR029052">
    <property type="entry name" value="Metallo-depent_PP-like"/>
</dbReference>
<dbReference type="Gene3D" id="3.60.21.10">
    <property type="match status" value="1"/>
</dbReference>
<feature type="domain" description="Calcineurin-like phosphoesterase" evidence="2">
    <location>
        <begin position="11"/>
        <end position="192"/>
    </location>
</feature>
<evidence type="ECO:0000313" key="4">
    <source>
        <dbReference type="Proteomes" id="UP000295781"/>
    </source>
</evidence>
<dbReference type="SUPFAM" id="SSF56300">
    <property type="entry name" value="Metallo-dependent phosphatases"/>
    <property type="match status" value="1"/>
</dbReference>
<accession>A0A4V0ND21</accession>
<dbReference type="EMBL" id="CP012670">
    <property type="protein sequence ID" value="AUX21152.1"/>
    <property type="molecule type" value="Genomic_DNA"/>
</dbReference>
<dbReference type="PANTHER" id="PTHR42850:SF2">
    <property type="entry name" value="BLL5683 PROTEIN"/>
    <property type="match status" value="1"/>
</dbReference>
<protein>
    <recommendedName>
        <fullName evidence="2">Calcineurin-like phosphoesterase domain-containing protein</fullName>
    </recommendedName>
</protein>
<dbReference type="Pfam" id="PF12850">
    <property type="entry name" value="Metallophos_2"/>
    <property type="match status" value="1"/>
</dbReference>
<dbReference type="GO" id="GO:0016791">
    <property type="term" value="F:phosphatase activity"/>
    <property type="evidence" value="ECO:0007669"/>
    <property type="project" value="TreeGrafter"/>
</dbReference>
<organism evidence="3 4">
    <name type="scientific">Sorangium cellulosum</name>
    <name type="common">Polyangium cellulosum</name>
    <dbReference type="NCBI Taxonomy" id="56"/>
    <lineage>
        <taxon>Bacteria</taxon>
        <taxon>Pseudomonadati</taxon>
        <taxon>Myxococcota</taxon>
        <taxon>Polyangia</taxon>
        <taxon>Polyangiales</taxon>
        <taxon>Polyangiaceae</taxon>
        <taxon>Sorangium</taxon>
    </lineage>
</organism>
<dbReference type="InterPro" id="IPR024654">
    <property type="entry name" value="Calcineurin-like_PHP_lpxH"/>
</dbReference>
<gene>
    <name evidence="3" type="ORF">SOCEGT47_016310</name>
</gene>
<evidence type="ECO:0000313" key="3">
    <source>
        <dbReference type="EMBL" id="AUX21152.1"/>
    </source>
</evidence>
<sequence length="253" mass="26797">MAPGSYARWVRLLCVSDIHGHADALAAVLATAERRGYSQLLVAGDLCFPGPKPLETWRRLTQAKAVCVQGVSDRALATLDIDRVRPRSEHERARLDRLAATRTELGELILARLARLAPTFRLPLEDGGELVLVHGSPADPMEPISHDMTDEEVLSLLGDDPADVVICGGSHVPFDRMVGGVRIINVGSVGEAPCSMRGEADRARIDAGGSGALARGMAVHGAGGTGHADATFVELRAGELRVEQLVVPLGRAA</sequence>
<dbReference type="InterPro" id="IPR050126">
    <property type="entry name" value="Ap4A_hydrolase"/>
</dbReference>
<dbReference type="Proteomes" id="UP000295781">
    <property type="component" value="Chromosome"/>
</dbReference>
<reference evidence="3 4" key="1">
    <citation type="submission" date="2015-09" db="EMBL/GenBank/DDBJ databases">
        <title>Sorangium comparison.</title>
        <authorList>
            <person name="Zaburannyi N."/>
            <person name="Bunk B."/>
            <person name="Overmann J."/>
            <person name="Mueller R."/>
        </authorList>
    </citation>
    <scope>NUCLEOTIDE SEQUENCE [LARGE SCALE GENOMIC DNA]</scope>
    <source>
        <strain evidence="3 4">So ceGT47</strain>
    </source>
</reference>
<dbReference type="AlphaFoldDB" id="A0A4V0ND21"/>
<name>A0A4V0ND21_SORCE</name>
<proteinExistence type="inferred from homology"/>
<comment type="similarity">
    <text evidence="1">Belongs to the metallophosphoesterase superfamily. YfcE family.</text>
</comment>
<evidence type="ECO:0000256" key="1">
    <source>
        <dbReference type="ARBA" id="ARBA00008950"/>
    </source>
</evidence>
<dbReference type="CDD" id="cd00838">
    <property type="entry name" value="MPP_superfamily"/>
    <property type="match status" value="1"/>
</dbReference>